<dbReference type="SUPFAM" id="SSF52540">
    <property type="entry name" value="P-loop containing nucleoside triphosphate hydrolases"/>
    <property type="match status" value="1"/>
</dbReference>
<evidence type="ECO:0000313" key="3">
    <source>
        <dbReference type="EMBL" id="PRI10048.1"/>
    </source>
</evidence>
<organism evidence="3 4">
    <name type="scientific">Leucobacter massiliensis</name>
    <dbReference type="NCBI Taxonomy" id="1686285"/>
    <lineage>
        <taxon>Bacteria</taxon>
        <taxon>Bacillati</taxon>
        <taxon>Actinomycetota</taxon>
        <taxon>Actinomycetes</taxon>
        <taxon>Micrococcales</taxon>
        <taxon>Microbacteriaceae</taxon>
        <taxon>Leucobacter</taxon>
    </lineage>
</organism>
<dbReference type="Gene3D" id="3.40.50.300">
    <property type="entry name" value="P-loop containing nucleotide triphosphate hydrolases"/>
    <property type="match status" value="1"/>
</dbReference>
<gene>
    <name evidence="2" type="ORF">B4915_14050</name>
    <name evidence="3" type="ORF">B4915_14105</name>
</gene>
<dbReference type="PROSITE" id="PS50164">
    <property type="entry name" value="GIY_YIG"/>
    <property type="match status" value="1"/>
</dbReference>
<dbReference type="Pfam" id="PF09848">
    <property type="entry name" value="SLFN-g3_helicase"/>
    <property type="match status" value="1"/>
</dbReference>
<keyword evidence="4" id="KW-1185">Reference proteome</keyword>
<evidence type="ECO:0000313" key="4">
    <source>
        <dbReference type="Proteomes" id="UP000238650"/>
    </source>
</evidence>
<reference evidence="3 4" key="1">
    <citation type="journal article" date="2017" name="New Microbes New Infect">
        <title>Genome sequence of 'Leucobacter massiliensis' sp. nov. isolated from human pharynx after travel to the 2014 Hajj.</title>
        <authorList>
            <person name="Leangapichart T."/>
            <person name="Gautret P."/>
            <person name="Nguyen T.T."/>
            <person name="Armstrong N."/>
            <person name="Rolain J.M."/>
        </authorList>
    </citation>
    <scope>NUCLEOTIDE SEQUENCE [LARGE SCALE GENOMIC DNA]</scope>
    <source>
        <strain evidence="3 4">122RC15</strain>
    </source>
</reference>
<protein>
    <submittedName>
        <fullName evidence="3">AAA family ATPase</fullName>
    </submittedName>
</protein>
<dbReference type="InterPro" id="IPR003593">
    <property type="entry name" value="AAA+_ATPase"/>
</dbReference>
<comment type="caution">
    <text evidence="3">The sequence shown here is derived from an EMBL/GenBank/DDBJ whole genome shotgun (WGS) entry which is preliminary data.</text>
</comment>
<dbReference type="InterPro" id="IPR027417">
    <property type="entry name" value="P-loop_NTPase"/>
</dbReference>
<dbReference type="InterPro" id="IPR018647">
    <property type="entry name" value="SLFN_3-like_DNA/RNA_helicase"/>
</dbReference>
<dbReference type="InterPro" id="IPR000305">
    <property type="entry name" value="GIY-YIG_endonuc"/>
</dbReference>
<feature type="domain" description="GIY-YIG" evidence="1">
    <location>
        <begin position="28"/>
        <end position="99"/>
    </location>
</feature>
<dbReference type="RefSeq" id="WP_105806455.1">
    <property type="nucleotide sequence ID" value="NZ_MWZD01000024.1"/>
</dbReference>
<dbReference type="AlphaFoldDB" id="A0A2S9QKD2"/>
<dbReference type="Proteomes" id="UP000238650">
    <property type="component" value="Unassembled WGS sequence"/>
</dbReference>
<evidence type="ECO:0000259" key="1">
    <source>
        <dbReference type="PROSITE" id="PS50164"/>
    </source>
</evidence>
<dbReference type="SMART" id="SM00382">
    <property type="entry name" value="AAA"/>
    <property type="match status" value="1"/>
</dbReference>
<sequence length="577" mass="65928">MTASEVERLPFTAESVRAWGAVDPRHRNWPVVYILNSHREVYVGESLNVEARMRQHLDSPEKRDLEWFRVVLDDTFNKSACLDLESFLIRMFSGDGYLKVLNHNAGITDSDYYNRETYQQAFHGVFEHLRTQEHLFQRTLPEIINSDLFKLSPFKALNHDQAIAVEDILEGLFADLEHGTSSTVIVHGNPGTGKTVVAIYLLKLLEDIRGHDPKEPIDSDSIFSDFFTPGHADLLKTLKVGIVVPQQSLRESIAKVFSLTPGLSKDLVLTPYGVGESEEPFDLLIVDEAHRLNRRANQASGPLNQKFAEINRKLFGQDDLQLTQLDWIRKQSTHTILMLDAGQSVRPADLSPETTRALVNEASLTGRIYPLHSQMRISGGQDYVGYVRSVLSDEPPKSRISFEGYDLRLFSDFGEMRRQILLREEEHGLSRLVAGYAWPWRSKRDKEAFDIEICGERLRWNTTQRDWINSPGSIEEMGSIHTVQGYDLNYAGVTFGNDLTYDIASKRIVFNRANYHDKKGRENNPKLGLTFSDEDLLRYVKNIYTVLLTRGILGTYIYVCDPALRDYLRSYFSTQLT</sequence>
<dbReference type="OrthoDB" id="3193269at2"/>
<dbReference type="EMBL" id="MWZD01000024">
    <property type="protein sequence ID" value="PRI10039.1"/>
    <property type="molecule type" value="Genomic_DNA"/>
</dbReference>
<dbReference type="EMBL" id="MWZD01000024">
    <property type="protein sequence ID" value="PRI10048.1"/>
    <property type="molecule type" value="Genomic_DNA"/>
</dbReference>
<accession>A0A2S9QKD2</accession>
<proteinExistence type="predicted"/>
<dbReference type="CDD" id="cd10439">
    <property type="entry name" value="GIY-YIG_COG3410"/>
    <property type="match status" value="1"/>
</dbReference>
<evidence type="ECO:0000313" key="2">
    <source>
        <dbReference type="EMBL" id="PRI10039.1"/>
    </source>
</evidence>
<name>A0A2S9QKD2_9MICO</name>